<sequence>MDLTPDSDDPSPEVTWAVRLQASRLVVREPNKREVPYPLDGKAFRLGRADDNRIVVKAEFVAAHQRGSSRPASATATASVTSAARAA</sequence>
<organism evidence="2 3">
    <name type="scientific">Nannocystis pusilla</name>
    <dbReference type="NCBI Taxonomy" id="889268"/>
    <lineage>
        <taxon>Bacteria</taxon>
        <taxon>Pseudomonadati</taxon>
        <taxon>Myxococcota</taxon>
        <taxon>Polyangia</taxon>
        <taxon>Nannocystales</taxon>
        <taxon>Nannocystaceae</taxon>
        <taxon>Nannocystis</taxon>
    </lineage>
</organism>
<dbReference type="AlphaFoldDB" id="A0A9X3EYT7"/>
<feature type="compositionally biased region" description="Low complexity" evidence="1">
    <location>
        <begin position="66"/>
        <end position="87"/>
    </location>
</feature>
<dbReference type="RefSeq" id="WP_267776297.1">
    <property type="nucleotide sequence ID" value="NZ_JAPNKE010000002.1"/>
</dbReference>
<reference evidence="2" key="1">
    <citation type="submission" date="2022-11" db="EMBL/GenBank/DDBJ databases">
        <title>Minimal conservation of predation-associated metabolite biosynthetic gene clusters underscores biosynthetic potential of Myxococcota including descriptions for ten novel species: Archangium lansinium sp. nov., Myxococcus landrumus sp. nov., Nannocystis bai.</title>
        <authorList>
            <person name="Ahearne A."/>
            <person name="Stevens C."/>
            <person name="Phillips K."/>
        </authorList>
    </citation>
    <scope>NUCLEOTIDE SEQUENCE</scope>
    <source>
        <strain evidence="2">Na p29</strain>
    </source>
</reference>
<evidence type="ECO:0000313" key="2">
    <source>
        <dbReference type="EMBL" id="MCY1012772.1"/>
    </source>
</evidence>
<keyword evidence="3" id="KW-1185">Reference proteome</keyword>
<name>A0A9X3EYT7_9BACT</name>
<gene>
    <name evidence="2" type="ORF">OV079_46005</name>
</gene>
<evidence type="ECO:0000256" key="1">
    <source>
        <dbReference type="SAM" id="MobiDB-lite"/>
    </source>
</evidence>
<comment type="caution">
    <text evidence="2">The sequence shown here is derived from an EMBL/GenBank/DDBJ whole genome shotgun (WGS) entry which is preliminary data.</text>
</comment>
<feature type="region of interest" description="Disordered" evidence="1">
    <location>
        <begin position="65"/>
        <end position="87"/>
    </location>
</feature>
<protein>
    <submittedName>
        <fullName evidence="2">Uncharacterized protein</fullName>
    </submittedName>
</protein>
<evidence type="ECO:0000313" key="3">
    <source>
        <dbReference type="Proteomes" id="UP001150924"/>
    </source>
</evidence>
<accession>A0A9X3EYT7</accession>
<dbReference type="Proteomes" id="UP001150924">
    <property type="component" value="Unassembled WGS sequence"/>
</dbReference>
<proteinExistence type="predicted"/>
<dbReference type="EMBL" id="JAPNKE010000002">
    <property type="protein sequence ID" value="MCY1012772.1"/>
    <property type="molecule type" value="Genomic_DNA"/>
</dbReference>